<dbReference type="InterPro" id="IPR002110">
    <property type="entry name" value="Ankyrin_rpt"/>
</dbReference>
<dbReference type="PROSITE" id="PS50297">
    <property type="entry name" value="ANK_REP_REGION"/>
    <property type="match status" value="1"/>
</dbReference>
<evidence type="ECO:0000313" key="4">
    <source>
        <dbReference type="EMBL" id="PSN66880.1"/>
    </source>
</evidence>
<evidence type="ECO:0000313" key="5">
    <source>
        <dbReference type="Proteomes" id="UP000240883"/>
    </source>
</evidence>
<dbReference type="SMART" id="SM00248">
    <property type="entry name" value="ANK"/>
    <property type="match status" value="2"/>
</dbReference>
<dbReference type="Proteomes" id="UP000240883">
    <property type="component" value="Unassembled WGS sequence"/>
</dbReference>
<name>A0A2T2NNB8_CORCC</name>
<keyword evidence="5" id="KW-1185">Reference proteome</keyword>
<feature type="repeat" description="ANK" evidence="3">
    <location>
        <begin position="53"/>
        <end position="82"/>
    </location>
</feature>
<dbReference type="PROSITE" id="PS50088">
    <property type="entry name" value="ANK_REPEAT"/>
    <property type="match status" value="2"/>
</dbReference>
<proteinExistence type="predicted"/>
<dbReference type="InterPro" id="IPR036770">
    <property type="entry name" value="Ankyrin_rpt-contain_sf"/>
</dbReference>
<dbReference type="PANTHER" id="PTHR24198">
    <property type="entry name" value="ANKYRIN REPEAT AND PROTEIN KINASE DOMAIN-CONTAINING PROTEIN"/>
    <property type="match status" value="1"/>
</dbReference>
<dbReference type="STRING" id="1448308.A0A2T2NNB8"/>
<feature type="repeat" description="ANK" evidence="3">
    <location>
        <begin position="17"/>
        <end position="49"/>
    </location>
</feature>
<reference evidence="4 5" key="1">
    <citation type="journal article" date="2018" name="Front. Microbiol.">
        <title>Genome-Wide Analysis of Corynespora cassiicola Leaf Fall Disease Putative Effectors.</title>
        <authorList>
            <person name="Lopez D."/>
            <person name="Ribeiro S."/>
            <person name="Label P."/>
            <person name="Fumanal B."/>
            <person name="Venisse J.S."/>
            <person name="Kohler A."/>
            <person name="de Oliveira R.R."/>
            <person name="Labutti K."/>
            <person name="Lipzen A."/>
            <person name="Lail K."/>
            <person name="Bauer D."/>
            <person name="Ohm R.A."/>
            <person name="Barry K.W."/>
            <person name="Spatafora J."/>
            <person name="Grigoriev I.V."/>
            <person name="Martin F.M."/>
            <person name="Pujade-Renaud V."/>
        </authorList>
    </citation>
    <scope>NUCLEOTIDE SEQUENCE [LARGE SCALE GENOMIC DNA]</scope>
    <source>
        <strain evidence="4 5">Philippines</strain>
    </source>
</reference>
<organism evidence="4 5">
    <name type="scientific">Corynespora cassiicola Philippines</name>
    <dbReference type="NCBI Taxonomy" id="1448308"/>
    <lineage>
        <taxon>Eukaryota</taxon>
        <taxon>Fungi</taxon>
        <taxon>Dikarya</taxon>
        <taxon>Ascomycota</taxon>
        <taxon>Pezizomycotina</taxon>
        <taxon>Dothideomycetes</taxon>
        <taxon>Pleosporomycetidae</taxon>
        <taxon>Pleosporales</taxon>
        <taxon>Corynesporascaceae</taxon>
        <taxon>Corynespora</taxon>
    </lineage>
</organism>
<dbReference type="AlphaFoldDB" id="A0A2T2NNB8"/>
<gene>
    <name evidence="4" type="ORF">BS50DRAFT_666970</name>
</gene>
<evidence type="ECO:0000256" key="1">
    <source>
        <dbReference type="ARBA" id="ARBA00022737"/>
    </source>
</evidence>
<dbReference type="EMBL" id="KZ678135">
    <property type="protein sequence ID" value="PSN66880.1"/>
    <property type="molecule type" value="Genomic_DNA"/>
</dbReference>
<keyword evidence="1" id="KW-0677">Repeat</keyword>
<keyword evidence="2 3" id="KW-0040">ANK repeat</keyword>
<accession>A0A2T2NNB8</accession>
<dbReference type="SUPFAM" id="SSF48403">
    <property type="entry name" value="Ankyrin repeat"/>
    <property type="match status" value="1"/>
</dbReference>
<evidence type="ECO:0000256" key="3">
    <source>
        <dbReference type="PROSITE-ProRule" id="PRU00023"/>
    </source>
</evidence>
<evidence type="ECO:0000256" key="2">
    <source>
        <dbReference type="ARBA" id="ARBA00023043"/>
    </source>
</evidence>
<dbReference type="Gene3D" id="1.25.40.20">
    <property type="entry name" value="Ankyrin repeat-containing domain"/>
    <property type="match status" value="1"/>
</dbReference>
<dbReference type="Pfam" id="PF12796">
    <property type="entry name" value="Ank_2"/>
    <property type="match status" value="1"/>
</dbReference>
<protein>
    <submittedName>
        <fullName evidence="4">Ankyrin</fullName>
    </submittedName>
</protein>
<dbReference type="OrthoDB" id="341259at2759"/>
<dbReference type="PANTHER" id="PTHR24198:SF165">
    <property type="entry name" value="ANKYRIN REPEAT-CONTAINING PROTEIN-RELATED"/>
    <property type="match status" value="1"/>
</dbReference>
<sequence length="265" mass="30461">MLWKLNEKFFAKHFEKRPGYALHVAARFGDTKFMQQLINNGHDLEKFDSVYGTPLHVAIKCNQLQAFQLLLSAGADPDALDSRGEGHGDNSLRLAVRVGRREMFKISWDKGVNRKKYHPDVYWRQRLSLLEVAAFETPDAIVADLVEWSDEWTDLDVSRSLVVASTHHRAGVLKILLGRWNFSQEQLEDAIWFCCDSGPCLDQSRDKIMDYSESQAKSVEAILDSRPTLELNMKLLRISENWYIIPTMKLLLERGANPNFPCKYS</sequence>